<dbReference type="InterPro" id="IPR043504">
    <property type="entry name" value="Peptidase_S1_PA_chymotrypsin"/>
</dbReference>
<protein>
    <submittedName>
        <fullName evidence="1">Trypsin-like peptidase domain-containing protein</fullName>
    </submittedName>
</protein>
<dbReference type="PANTHER" id="PTHR22939">
    <property type="entry name" value="SERINE PROTEASE FAMILY S1C HTRA-RELATED"/>
    <property type="match status" value="1"/>
</dbReference>
<name>A0A6M5Y6W5_9BACT</name>
<dbReference type="Pfam" id="PF13365">
    <property type="entry name" value="Trypsin_2"/>
    <property type="match status" value="1"/>
</dbReference>
<dbReference type="SUPFAM" id="SSF50494">
    <property type="entry name" value="Trypsin-like serine proteases"/>
    <property type="match status" value="1"/>
</dbReference>
<dbReference type="PRINTS" id="PR00834">
    <property type="entry name" value="PROTEASES2C"/>
</dbReference>
<proteinExistence type="predicted"/>
<dbReference type="KEGG" id="stae:HNV11_05160"/>
<reference evidence="1 2" key="1">
    <citation type="submission" date="2020-05" db="EMBL/GenBank/DDBJ databases">
        <title>Genome sequencing of Spirosoma sp. TS118.</title>
        <authorList>
            <person name="Lee J.-H."/>
            <person name="Jeong S."/>
            <person name="Zhao L."/>
            <person name="Jung J.-H."/>
            <person name="Kim M.-K."/>
            <person name="Lim S."/>
        </authorList>
    </citation>
    <scope>NUCLEOTIDE SEQUENCE [LARGE SCALE GENOMIC DNA]</scope>
    <source>
        <strain evidence="1 2">TS118</strain>
    </source>
</reference>
<dbReference type="GO" id="GO:0004252">
    <property type="term" value="F:serine-type endopeptidase activity"/>
    <property type="evidence" value="ECO:0007669"/>
    <property type="project" value="InterPro"/>
</dbReference>
<organism evidence="1 2">
    <name type="scientific">Spirosoma taeanense</name>
    <dbReference type="NCBI Taxonomy" id="2735870"/>
    <lineage>
        <taxon>Bacteria</taxon>
        <taxon>Pseudomonadati</taxon>
        <taxon>Bacteroidota</taxon>
        <taxon>Cytophagia</taxon>
        <taxon>Cytophagales</taxon>
        <taxon>Cytophagaceae</taxon>
        <taxon>Spirosoma</taxon>
    </lineage>
</organism>
<dbReference type="Gene3D" id="2.40.10.10">
    <property type="entry name" value="Trypsin-like serine proteases"/>
    <property type="match status" value="2"/>
</dbReference>
<dbReference type="PANTHER" id="PTHR22939:SF129">
    <property type="entry name" value="SERINE PROTEASE HTRA2, MITOCHONDRIAL"/>
    <property type="match status" value="1"/>
</dbReference>
<dbReference type="RefSeq" id="WP_171738651.1">
    <property type="nucleotide sequence ID" value="NZ_CP053435.1"/>
</dbReference>
<dbReference type="InterPro" id="IPR001940">
    <property type="entry name" value="Peptidase_S1C"/>
</dbReference>
<evidence type="ECO:0000313" key="2">
    <source>
        <dbReference type="Proteomes" id="UP000502756"/>
    </source>
</evidence>
<accession>A0A6M5Y6W5</accession>
<dbReference type="GO" id="GO:0006508">
    <property type="term" value="P:proteolysis"/>
    <property type="evidence" value="ECO:0007669"/>
    <property type="project" value="InterPro"/>
</dbReference>
<sequence length="343" mass="38240">MEMNEEKDIENALQAYGDRIRFRRKLAAVQAGLDMDAMRQQASLIEAGSSRSEQSSQIRSLWQTYRTTLAVAASVAAITTFGSIFLYRSYQQGHQQQEQQYRLLSKEIQAVKSSQRKLINDISGRGRALSVNPAQIAGSGFLLTADGYMVTNNHIVRDADSVYVQSQTGEIYKARIVHNDQVHDLAILQLCDDHSFRPLPPVPYSFETQPSDLGERVYTLGYPREEIVYGEGYLSSGTGYRGDSTAYQVAISVNPGNSGGPLLDEKGNVIGIISGKQTTSEGVSFAVKTNYLLEALNGIPNDSLKGQPLRLNRKNTLAHMPRKQQIKRVQAYVYQIKVFKHRE</sequence>
<dbReference type="Proteomes" id="UP000502756">
    <property type="component" value="Chromosome"/>
</dbReference>
<dbReference type="EMBL" id="CP053435">
    <property type="protein sequence ID" value="QJW88813.1"/>
    <property type="molecule type" value="Genomic_DNA"/>
</dbReference>
<evidence type="ECO:0000313" key="1">
    <source>
        <dbReference type="EMBL" id="QJW88813.1"/>
    </source>
</evidence>
<dbReference type="AlphaFoldDB" id="A0A6M5Y6W5"/>
<dbReference type="InterPro" id="IPR009003">
    <property type="entry name" value="Peptidase_S1_PA"/>
</dbReference>
<gene>
    <name evidence="1" type="ORF">HNV11_05160</name>
</gene>
<keyword evidence="2" id="KW-1185">Reference proteome</keyword>